<organism evidence="2 3">
    <name type="scientific">Malaciobacter halophilus</name>
    <dbReference type="NCBI Taxonomy" id="197482"/>
    <lineage>
        <taxon>Bacteria</taxon>
        <taxon>Pseudomonadati</taxon>
        <taxon>Campylobacterota</taxon>
        <taxon>Epsilonproteobacteria</taxon>
        <taxon>Campylobacterales</taxon>
        <taxon>Arcobacteraceae</taxon>
        <taxon>Malaciobacter</taxon>
    </lineage>
</organism>
<dbReference type="InterPro" id="IPR036397">
    <property type="entry name" value="RNaseH_sf"/>
</dbReference>
<sequence length="210" mass="24298">MIRNIIRSFQKKALKDKSFLYLFDEAPKGEYICLDCETTGLKPNKDEILSIGAVMIKDNKVIFRKNFNIFLKPSSSVNAESIKIHQIRPIDLQNASNPKDAILKLLEFIGPRPIIGYYIKFDITMISKYTKKYIGIKLPNESIEVSSMYYRTKKRSSEYEFVDLKFDTIMKELDIPELGKHDALNDAIMTAMIFLKLKDKTPAKTTFYTN</sequence>
<dbReference type="InterPro" id="IPR013520">
    <property type="entry name" value="Ribonucl_H"/>
</dbReference>
<dbReference type="Pfam" id="PF00929">
    <property type="entry name" value="RNase_T"/>
    <property type="match status" value="1"/>
</dbReference>
<dbReference type="SMART" id="SM00479">
    <property type="entry name" value="EXOIII"/>
    <property type="match status" value="1"/>
</dbReference>
<dbReference type="PANTHER" id="PTHR30231">
    <property type="entry name" value="DNA POLYMERASE III SUBUNIT EPSILON"/>
    <property type="match status" value="1"/>
</dbReference>
<dbReference type="RefSeq" id="WP_101184166.1">
    <property type="nucleotide sequence ID" value="NZ_CP031218.1"/>
</dbReference>
<dbReference type="OrthoDB" id="5497329at2"/>
<dbReference type="Proteomes" id="UP000233248">
    <property type="component" value="Unassembled WGS sequence"/>
</dbReference>
<dbReference type="GO" id="GO:0003676">
    <property type="term" value="F:nucleic acid binding"/>
    <property type="evidence" value="ECO:0007669"/>
    <property type="project" value="InterPro"/>
</dbReference>
<dbReference type="InterPro" id="IPR012337">
    <property type="entry name" value="RNaseH-like_sf"/>
</dbReference>
<feature type="domain" description="Exonuclease" evidence="1">
    <location>
        <begin position="30"/>
        <end position="203"/>
    </location>
</feature>
<dbReference type="GO" id="GO:0005829">
    <property type="term" value="C:cytosol"/>
    <property type="evidence" value="ECO:0007669"/>
    <property type="project" value="TreeGrafter"/>
</dbReference>
<dbReference type="GO" id="GO:0008408">
    <property type="term" value="F:3'-5' exonuclease activity"/>
    <property type="evidence" value="ECO:0007669"/>
    <property type="project" value="TreeGrafter"/>
</dbReference>
<dbReference type="Gene3D" id="3.30.420.10">
    <property type="entry name" value="Ribonuclease H-like superfamily/Ribonuclease H"/>
    <property type="match status" value="1"/>
</dbReference>
<keyword evidence="3" id="KW-1185">Reference proteome</keyword>
<evidence type="ECO:0000313" key="2">
    <source>
        <dbReference type="EMBL" id="PKI81355.1"/>
    </source>
</evidence>
<dbReference type="NCBIfam" id="NF006601">
    <property type="entry name" value="PRK09145.1"/>
    <property type="match status" value="1"/>
</dbReference>
<proteinExistence type="predicted"/>
<gene>
    <name evidence="2" type="ORF">CP960_04550</name>
</gene>
<evidence type="ECO:0000259" key="1">
    <source>
        <dbReference type="SMART" id="SM00479"/>
    </source>
</evidence>
<dbReference type="GO" id="GO:0006259">
    <property type="term" value="P:DNA metabolic process"/>
    <property type="evidence" value="ECO:0007669"/>
    <property type="project" value="UniProtKB-ARBA"/>
</dbReference>
<evidence type="ECO:0000313" key="3">
    <source>
        <dbReference type="Proteomes" id="UP000233248"/>
    </source>
</evidence>
<accession>A0A2N1J453</accession>
<dbReference type="CDD" id="cd06127">
    <property type="entry name" value="DEDDh"/>
    <property type="match status" value="1"/>
</dbReference>
<dbReference type="KEGG" id="ahs:AHALO_0570"/>
<reference evidence="2 3" key="1">
    <citation type="submission" date="2017-09" db="EMBL/GenBank/DDBJ databases">
        <title>Genomics of the genus Arcobacter.</title>
        <authorList>
            <person name="Perez-Cataluna A."/>
            <person name="Figueras M.J."/>
            <person name="Salas-Masso N."/>
        </authorList>
    </citation>
    <scope>NUCLEOTIDE SEQUENCE [LARGE SCALE GENOMIC DNA]</scope>
    <source>
        <strain evidence="2 3">DSM 18005</strain>
    </source>
</reference>
<protein>
    <submittedName>
        <fullName evidence="2">DNA polymerase III subunit epsilon</fullName>
    </submittedName>
</protein>
<dbReference type="AlphaFoldDB" id="A0A2N1J453"/>
<dbReference type="EMBL" id="NXIF01000017">
    <property type="protein sequence ID" value="PKI81355.1"/>
    <property type="molecule type" value="Genomic_DNA"/>
</dbReference>
<name>A0A2N1J453_9BACT</name>
<dbReference type="PANTHER" id="PTHR30231:SF7">
    <property type="entry name" value="BLR4117 PROTEIN"/>
    <property type="match status" value="1"/>
</dbReference>
<comment type="caution">
    <text evidence="2">The sequence shown here is derived from an EMBL/GenBank/DDBJ whole genome shotgun (WGS) entry which is preliminary data.</text>
</comment>
<dbReference type="SUPFAM" id="SSF53098">
    <property type="entry name" value="Ribonuclease H-like"/>
    <property type="match status" value="1"/>
</dbReference>